<keyword evidence="4" id="KW-1185">Reference proteome</keyword>
<feature type="domain" description="Amine oxidase" evidence="2">
    <location>
        <begin position="30"/>
        <end position="287"/>
    </location>
</feature>
<dbReference type="SUPFAM" id="SSF51905">
    <property type="entry name" value="FAD/NAD(P)-binding domain"/>
    <property type="match status" value="1"/>
</dbReference>
<evidence type="ECO:0000313" key="4">
    <source>
        <dbReference type="Proteomes" id="UP000430519"/>
    </source>
</evidence>
<dbReference type="AlphaFoldDB" id="A0A6I4YKY3"/>
<gene>
    <name evidence="3" type="ORF">GLX28_13080</name>
</gene>
<sequence>MRRDPFNHQPAGGAAVRRTPQHVAVIGAGFAGLAAALRLARAGARVTVLDALDGPGGKAALGLTEFSSGPTVVTMPQVFRALHARLELPLPELSAARPTTTYHAPGGRLFAPEALHVAGSLEPTLAQLSRAEGRCYAALLASARRMYLDAQDTFLFAPPPGPARLARYALTRGRRAAPLSPLHRHVRSGPFMTPFWLRFATYLGADPYRAPAVLHNIAWVELGYGVWHLRGGLLDLARTLHAQAEALGVRFEFGTRVTSLSAHGGLILGAHTSQGAFAADAWVSAADRALTLSWLGGAETPTPRGVSGFALQLQLNEDRGQAHYIFWPAEYAREWRDIRAGGLPRDPTLYLHLDGTRAFLLVNAPPDPGVTDRPQNYGAWLLARLQERLRDTPGGPLPVAEWRALSPAEYARTAKGGALYGRAPHGLTGSLRPGWHLPHARNLVQVGGTVHPGGGVPLSVLSGWNGAGQLLGLKFDDLDGRQVPQGTEVWPFGL</sequence>
<dbReference type="EMBL" id="WVHK01000049">
    <property type="protein sequence ID" value="MXV20566.1"/>
    <property type="molecule type" value="Genomic_DNA"/>
</dbReference>
<dbReference type="PANTHER" id="PTHR43734:SF7">
    <property type="entry name" value="4,4'-DIAPONEUROSPORENE OXYGENASE"/>
    <property type="match status" value="1"/>
</dbReference>
<evidence type="ECO:0000313" key="3">
    <source>
        <dbReference type="EMBL" id="MXV20566.1"/>
    </source>
</evidence>
<dbReference type="GO" id="GO:0016491">
    <property type="term" value="F:oxidoreductase activity"/>
    <property type="evidence" value="ECO:0007669"/>
    <property type="project" value="UniProtKB-KW"/>
</dbReference>
<evidence type="ECO:0000256" key="1">
    <source>
        <dbReference type="ARBA" id="ARBA00023002"/>
    </source>
</evidence>
<dbReference type="InterPro" id="IPR036188">
    <property type="entry name" value="FAD/NAD-bd_sf"/>
</dbReference>
<organism evidence="3 4">
    <name type="scientific">Deinococcus xianganensis</name>
    <dbReference type="NCBI Taxonomy" id="1507289"/>
    <lineage>
        <taxon>Bacteria</taxon>
        <taxon>Thermotogati</taxon>
        <taxon>Deinococcota</taxon>
        <taxon>Deinococci</taxon>
        <taxon>Deinococcales</taxon>
        <taxon>Deinococcaceae</taxon>
        <taxon>Deinococcus</taxon>
    </lineage>
</organism>
<proteinExistence type="predicted"/>
<reference evidence="3 4" key="1">
    <citation type="submission" date="2019-11" db="EMBL/GenBank/DDBJ databases">
        <title>Genome sequence of Deinococcus xianganensis Y35, AI-2 producing algicidal bacterium, isolated from lake water.</title>
        <authorList>
            <person name="Li Y."/>
        </authorList>
    </citation>
    <scope>NUCLEOTIDE SEQUENCE [LARGE SCALE GENOMIC DNA]</scope>
    <source>
        <strain evidence="3 4">Y35</strain>
    </source>
</reference>
<protein>
    <submittedName>
        <fullName evidence="3">FAD-dependent oxidoreductase</fullName>
    </submittedName>
</protein>
<dbReference type="Proteomes" id="UP000430519">
    <property type="component" value="Unassembled WGS sequence"/>
</dbReference>
<dbReference type="Gene3D" id="3.50.50.60">
    <property type="entry name" value="FAD/NAD(P)-binding domain"/>
    <property type="match status" value="2"/>
</dbReference>
<keyword evidence="1" id="KW-0560">Oxidoreductase</keyword>
<dbReference type="PANTHER" id="PTHR43734">
    <property type="entry name" value="PHYTOENE DESATURASE"/>
    <property type="match status" value="1"/>
</dbReference>
<comment type="caution">
    <text evidence="3">The sequence shown here is derived from an EMBL/GenBank/DDBJ whole genome shotgun (WGS) entry which is preliminary data.</text>
</comment>
<dbReference type="Pfam" id="PF01593">
    <property type="entry name" value="Amino_oxidase"/>
    <property type="match status" value="1"/>
</dbReference>
<accession>A0A6I4YKY3</accession>
<name>A0A6I4YKY3_9DEIO</name>
<dbReference type="InterPro" id="IPR002937">
    <property type="entry name" value="Amino_oxidase"/>
</dbReference>
<evidence type="ECO:0000259" key="2">
    <source>
        <dbReference type="Pfam" id="PF01593"/>
    </source>
</evidence>